<keyword evidence="3" id="KW-1185">Reference proteome</keyword>
<organism evidence="2 3">
    <name type="scientific">Helianthus annuus</name>
    <name type="common">Common sunflower</name>
    <dbReference type="NCBI Taxonomy" id="4232"/>
    <lineage>
        <taxon>Eukaryota</taxon>
        <taxon>Viridiplantae</taxon>
        <taxon>Streptophyta</taxon>
        <taxon>Embryophyta</taxon>
        <taxon>Tracheophyta</taxon>
        <taxon>Spermatophyta</taxon>
        <taxon>Magnoliopsida</taxon>
        <taxon>eudicotyledons</taxon>
        <taxon>Gunneridae</taxon>
        <taxon>Pentapetalae</taxon>
        <taxon>asterids</taxon>
        <taxon>campanulids</taxon>
        <taxon>Asterales</taxon>
        <taxon>Asteraceae</taxon>
        <taxon>Asteroideae</taxon>
        <taxon>Heliantheae alliance</taxon>
        <taxon>Heliantheae</taxon>
        <taxon>Helianthus</taxon>
    </lineage>
</organism>
<proteinExistence type="predicted"/>
<evidence type="ECO:0000313" key="3">
    <source>
        <dbReference type="Proteomes" id="UP000215914"/>
    </source>
</evidence>
<comment type="caution">
    <text evidence="2">The sequence shown here is derived from an EMBL/GenBank/DDBJ whole genome shotgun (WGS) entry which is preliminary data.</text>
</comment>
<sequence length="330" mass="37261">MPPRRPPRRNTRTNHERNNTSSNETPVDPNIINAINQAVAGLLPNLVTQTAEAVIQQTRHPERTNTNLTSSGEIRENTTNNITYSIDIWISKFQKQNCEDAMDGIAETPRVRRFIPVDSPWHRLFDLAHTPTYRELLVEFLSSFTFYPPGVPVPLPHPGAPPPPEVSFRLAGVMGSMTLAEFAVHCGLYMQEEIETEIYTAGLVVVEKPILVGFWQVIAGADHWEHDKSKGRVSFVRDPLYRRPCALAHGLAQYYASAHHRQERGFLYGGAYVTVIARSLGLVPHQDPHLRTPPVMPTRMGFQTLWGMKVIKRFAVGPRFKNRDGGVWTE</sequence>
<reference evidence="2" key="2">
    <citation type="submission" date="2020-06" db="EMBL/GenBank/DDBJ databases">
        <title>Helianthus annuus Genome sequencing and assembly Release 2.</title>
        <authorList>
            <person name="Gouzy J."/>
            <person name="Langlade N."/>
            <person name="Munos S."/>
        </authorList>
    </citation>
    <scope>NUCLEOTIDE SEQUENCE</scope>
    <source>
        <tissue evidence="2">Leaves</tissue>
    </source>
</reference>
<reference evidence="2" key="1">
    <citation type="journal article" date="2017" name="Nature">
        <title>The sunflower genome provides insights into oil metabolism, flowering and Asterid evolution.</title>
        <authorList>
            <person name="Badouin H."/>
            <person name="Gouzy J."/>
            <person name="Grassa C.J."/>
            <person name="Murat F."/>
            <person name="Staton S.E."/>
            <person name="Cottret L."/>
            <person name="Lelandais-Briere C."/>
            <person name="Owens G.L."/>
            <person name="Carrere S."/>
            <person name="Mayjonade B."/>
            <person name="Legrand L."/>
            <person name="Gill N."/>
            <person name="Kane N.C."/>
            <person name="Bowers J.E."/>
            <person name="Hubner S."/>
            <person name="Bellec A."/>
            <person name="Berard A."/>
            <person name="Berges H."/>
            <person name="Blanchet N."/>
            <person name="Boniface M.C."/>
            <person name="Brunel D."/>
            <person name="Catrice O."/>
            <person name="Chaidir N."/>
            <person name="Claudel C."/>
            <person name="Donnadieu C."/>
            <person name="Faraut T."/>
            <person name="Fievet G."/>
            <person name="Helmstetter N."/>
            <person name="King M."/>
            <person name="Knapp S.J."/>
            <person name="Lai Z."/>
            <person name="Le Paslier M.C."/>
            <person name="Lippi Y."/>
            <person name="Lorenzon L."/>
            <person name="Mandel J.R."/>
            <person name="Marage G."/>
            <person name="Marchand G."/>
            <person name="Marquand E."/>
            <person name="Bret-Mestries E."/>
            <person name="Morien E."/>
            <person name="Nambeesan S."/>
            <person name="Nguyen T."/>
            <person name="Pegot-Espagnet P."/>
            <person name="Pouilly N."/>
            <person name="Raftis F."/>
            <person name="Sallet E."/>
            <person name="Schiex T."/>
            <person name="Thomas J."/>
            <person name="Vandecasteele C."/>
            <person name="Vares D."/>
            <person name="Vear F."/>
            <person name="Vautrin S."/>
            <person name="Crespi M."/>
            <person name="Mangin B."/>
            <person name="Burke J.M."/>
            <person name="Salse J."/>
            <person name="Munos S."/>
            <person name="Vincourt P."/>
            <person name="Rieseberg L.H."/>
            <person name="Langlade N.B."/>
        </authorList>
    </citation>
    <scope>NUCLEOTIDE SEQUENCE</scope>
    <source>
        <tissue evidence="2">Leaves</tissue>
    </source>
</reference>
<dbReference type="Proteomes" id="UP000215914">
    <property type="component" value="Unassembled WGS sequence"/>
</dbReference>
<name>A0A9K3HU41_HELAN</name>
<feature type="compositionally biased region" description="Basic residues" evidence="1">
    <location>
        <begin position="1"/>
        <end position="12"/>
    </location>
</feature>
<feature type="region of interest" description="Disordered" evidence="1">
    <location>
        <begin position="1"/>
        <end position="29"/>
    </location>
</feature>
<evidence type="ECO:0000256" key="1">
    <source>
        <dbReference type="SAM" id="MobiDB-lite"/>
    </source>
</evidence>
<accession>A0A9K3HU41</accession>
<gene>
    <name evidence="2" type="ORF">HanXRQr2_Chr11g0518451</name>
</gene>
<dbReference type="EMBL" id="MNCJ02000326">
    <property type="protein sequence ID" value="KAF5784345.1"/>
    <property type="molecule type" value="Genomic_DNA"/>
</dbReference>
<evidence type="ECO:0000313" key="2">
    <source>
        <dbReference type="EMBL" id="KAF5784345.1"/>
    </source>
</evidence>
<protein>
    <submittedName>
        <fullName evidence="2">Uncharacterized protein</fullName>
    </submittedName>
</protein>
<dbReference type="Gramene" id="mRNA:HanXRQr2_Chr11g0518451">
    <property type="protein sequence ID" value="mRNA:HanXRQr2_Chr11g0518451"/>
    <property type="gene ID" value="HanXRQr2_Chr11g0518451"/>
</dbReference>
<dbReference type="AlphaFoldDB" id="A0A9K3HU41"/>